<evidence type="ECO:0000313" key="3">
    <source>
        <dbReference type="Proteomes" id="UP001623660"/>
    </source>
</evidence>
<reference evidence="2 3" key="1">
    <citation type="submission" date="2024-11" db="EMBL/GenBank/DDBJ databases">
        <authorList>
            <person name="Heng Y.C."/>
            <person name="Lim A.C.H."/>
            <person name="Lee J.K.Y."/>
            <person name="Kittelmann S."/>
        </authorList>
    </citation>
    <scope>NUCLEOTIDE SEQUENCE [LARGE SCALE GENOMIC DNA]</scope>
    <source>
        <strain evidence="2 3">WILCCON 0269</strain>
    </source>
</reference>
<dbReference type="Pfam" id="PF20612">
    <property type="entry name" value="SHOCT_2"/>
    <property type="match status" value="1"/>
</dbReference>
<dbReference type="EMBL" id="JBJHZX010000005">
    <property type="protein sequence ID" value="MFL0194820.1"/>
    <property type="molecule type" value="Genomic_DNA"/>
</dbReference>
<evidence type="ECO:0000313" key="2">
    <source>
        <dbReference type="EMBL" id="MFL0194820.1"/>
    </source>
</evidence>
<protein>
    <submittedName>
        <fullName evidence="2">SHOCT domain-containing protein</fullName>
    </submittedName>
</protein>
<dbReference type="InterPro" id="IPR046749">
    <property type="entry name" value="SHOCT_2"/>
</dbReference>
<comment type="caution">
    <text evidence="2">The sequence shown here is derived from an EMBL/GenBank/DDBJ whole genome shotgun (WGS) entry which is preliminary data.</text>
</comment>
<dbReference type="RefSeq" id="WP_406790944.1">
    <property type="nucleotide sequence ID" value="NZ_JBJHZX010000005.1"/>
</dbReference>
<accession>A0ABW8SIX8</accession>
<name>A0ABW8SIX8_9CLOT</name>
<dbReference type="Proteomes" id="UP001623660">
    <property type="component" value="Unassembled WGS sequence"/>
</dbReference>
<feature type="domain" description="SHOCT-like" evidence="1">
    <location>
        <begin position="4"/>
        <end position="43"/>
    </location>
</feature>
<sequence>MNENYINYLLSVHILKDLKDKNIITEEEFAAIDDENKKCFKPKENQWFNLISVQNNYNMNVQ</sequence>
<proteinExistence type="predicted"/>
<evidence type="ECO:0000259" key="1">
    <source>
        <dbReference type="Pfam" id="PF20612"/>
    </source>
</evidence>
<organism evidence="2 3">
    <name type="scientific">Candidatus Clostridium eludens</name>
    <dbReference type="NCBI Taxonomy" id="3381663"/>
    <lineage>
        <taxon>Bacteria</taxon>
        <taxon>Bacillati</taxon>
        <taxon>Bacillota</taxon>
        <taxon>Clostridia</taxon>
        <taxon>Eubacteriales</taxon>
        <taxon>Clostridiaceae</taxon>
        <taxon>Clostridium</taxon>
    </lineage>
</organism>
<keyword evidence="3" id="KW-1185">Reference proteome</keyword>
<gene>
    <name evidence="2" type="ORF">ACJDU8_04420</name>
</gene>